<organism evidence="11 12">
    <name type="scientific">Paenibacillus athensensis</name>
    <dbReference type="NCBI Taxonomy" id="1967502"/>
    <lineage>
        <taxon>Bacteria</taxon>
        <taxon>Bacillati</taxon>
        <taxon>Bacillota</taxon>
        <taxon>Bacilli</taxon>
        <taxon>Bacillales</taxon>
        <taxon>Paenibacillaceae</taxon>
        <taxon>Paenibacillus</taxon>
    </lineage>
</organism>
<dbReference type="SUPFAM" id="SSF52540">
    <property type="entry name" value="P-loop containing nucleoside triphosphate hydrolases"/>
    <property type="match status" value="1"/>
</dbReference>
<protein>
    <recommendedName>
        <fullName evidence="3">tRNA threonylcarbamoyladenosine biosynthesis protein TsaE</fullName>
    </recommendedName>
    <alternativeName>
        <fullName evidence="10">t(6)A37 threonylcarbamoyladenosine biosynthesis protein TsaE</fullName>
    </alternativeName>
</protein>
<keyword evidence="7" id="KW-0547">Nucleotide-binding</keyword>
<evidence type="ECO:0000313" key="11">
    <source>
        <dbReference type="EMBL" id="TFE89290.1"/>
    </source>
</evidence>
<dbReference type="GO" id="GO:0005737">
    <property type="term" value="C:cytoplasm"/>
    <property type="evidence" value="ECO:0007669"/>
    <property type="project" value="UniProtKB-SubCell"/>
</dbReference>
<comment type="similarity">
    <text evidence="2">Belongs to the TsaE family.</text>
</comment>
<dbReference type="Pfam" id="PF02367">
    <property type="entry name" value="TsaE"/>
    <property type="match status" value="1"/>
</dbReference>
<evidence type="ECO:0000256" key="9">
    <source>
        <dbReference type="ARBA" id="ARBA00022842"/>
    </source>
</evidence>
<comment type="caution">
    <text evidence="11">The sequence shown here is derived from an EMBL/GenBank/DDBJ whole genome shotgun (WGS) entry which is preliminary data.</text>
</comment>
<dbReference type="GO" id="GO:0005524">
    <property type="term" value="F:ATP binding"/>
    <property type="evidence" value="ECO:0007669"/>
    <property type="project" value="UniProtKB-KW"/>
</dbReference>
<evidence type="ECO:0000256" key="4">
    <source>
        <dbReference type="ARBA" id="ARBA00022490"/>
    </source>
</evidence>
<dbReference type="PANTHER" id="PTHR33540">
    <property type="entry name" value="TRNA THREONYLCARBAMOYLADENOSINE BIOSYNTHESIS PROTEIN TSAE"/>
    <property type="match status" value="1"/>
</dbReference>
<evidence type="ECO:0000256" key="3">
    <source>
        <dbReference type="ARBA" id="ARBA00019010"/>
    </source>
</evidence>
<evidence type="ECO:0000256" key="7">
    <source>
        <dbReference type="ARBA" id="ARBA00022741"/>
    </source>
</evidence>
<evidence type="ECO:0000256" key="5">
    <source>
        <dbReference type="ARBA" id="ARBA00022694"/>
    </source>
</evidence>
<accession>A0A4Y8Q595</accession>
<name>A0A4Y8Q595_9BACL</name>
<keyword evidence="11" id="KW-0808">Transferase</keyword>
<keyword evidence="9" id="KW-0460">Magnesium</keyword>
<evidence type="ECO:0000256" key="6">
    <source>
        <dbReference type="ARBA" id="ARBA00022723"/>
    </source>
</evidence>
<gene>
    <name evidence="11" type="ORF">B5M42_07465</name>
</gene>
<keyword evidence="12" id="KW-1185">Reference proteome</keyword>
<sequence>MQQAVYTYRSESEKETDALAAALAAWLPAGAVLTLDGDLGAGKTRFSQGFARALGVTEVVNSPTFTIVKEYEGERLPFYHMDMYRISQEEADELGLDEYFYGSGVTLVEWASLIGDLLPPERLGIAIEIAGGSGRLFRLTPQGAVYERGCLTMKENGSLS</sequence>
<dbReference type="RefSeq" id="WP_134751330.1">
    <property type="nucleotide sequence ID" value="NZ_MYFO02000005.1"/>
</dbReference>
<evidence type="ECO:0000256" key="1">
    <source>
        <dbReference type="ARBA" id="ARBA00004496"/>
    </source>
</evidence>
<comment type="subcellular location">
    <subcellularLocation>
        <location evidence="1">Cytoplasm</location>
    </subcellularLocation>
</comment>
<keyword evidence="5" id="KW-0819">tRNA processing</keyword>
<dbReference type="PANTHER" id="PTHR33540:SF2">
    <property type="entry name" value="TRNA THREONYLCARBAMOYLADENOSINE BIOSYNTHESIS PROTEIN TSAE"/>
    <property type="match status" value="1"/>
</dbReference>
<proteinExistence type="inferred from homology"/>
<dbReference type="OrthoDB" id="9815896at2"/>
<dbReference type="Gene3D" id="3.40.50.300">
    <property type="entry name" value="P-loop containing nucleotide triphosphate hydrolases"/>
    <property type="match status" value="1"/>
</dbReference>
<dbReference type="NCBIfam" id="TIGR00150">
    <property type="entry name" value="T6A_YjeE"/>
    <property type="match status" value="1"/>
</dbReference>
<dbReference type="AlphaFoldDB" id="A0A4Y8Q595"/>
<dbReference type="InterPro" id="IPR003442">
    <property type="entry name" value="T6A_TsaE"/>
</dbReference>
<evidence type="ECO:0000256" key="10">
    <source>
        <dbReference type="ARBA" id="ARBA00032441"/>
    </source>
</evidence>
<keyword evidence="6" id="KW-0479">Metal-binding</keyword>
<dbReference type="GO" id="GO:0016740">
    <property type="term" value="F:transferase activity"/>
    <property type="evidence" value="ECO:0007669"/>
    <property type="project" value="UniProtKB-KW"/>
</dbReference>
<dbReference type="Proteomes" id="UP000298246">
    <property type="component" value="Unassembled WGS sequence"/>
</dbReference>
<evidence type="ECO:0000256" key="8">
    <source>
        <dbReference type="ARBA" id="ARBA00022840"/>
    </source>
</evidence>
<dbReference type="GO" id="GO:0046872">
    <property type="term" value="F:metal ion binding"/>
    <property type="evidence" value="ECO:0007669"/>
    <property type="project" value="UniProtKB-KW"/>
</dbReference>
<keyword evidence="4" id="KW-0963">Cytoplasm</keyword>
<evidence type="ECO:0000256" key="2">
    <source>
        <dbReference type="ARBA" id="ARBA00007599"/>
    </source>
</evidence>
<reference evidence="11 12" key="1">
    <citation type="submission" date="2017-03" db="EMBL/GenBank/DDBJ databases">
        <title>Isolation of Levoglucosan Utilizing Bacteria.</title>
        <authorList>
            <person name="Arya A.S."/>
        </authorList>
    </citation>
    <scope>NUCLEOTIDE SEQUENCE [LARGE SCALE GENOMIC DNA]</scope>
    <source>
        <strain evidence="11 12">MEC069</strain>
    </source>
</reference>
<keyword evidence="8" id="KW-0067">ATP-binding</keyword>
<dbReference type="GO" id="GO:0002949">
    <property type="term" value="P:tRNA threonylcarbamoyladenosine modification"/>
    <property type="evidence" value="ECO:0007669"/>
    <property type="project" value="InterPro"/>
</dbReference>
<dbReference type="InterPro" id="IPR027417">
    <property type="entry name" value="P-loop_NTPase"/>
</dbReference>
<evidence type="ECO:0000313" key="12">
    <source>
        <dbReference type="Proteomes" id="UP000298246"/>
    </source>
</evidence>
<dbReference type="EMBL" id="MYFO01000007">
    <property type="protein sequence ID" value="TFE89290.1"/>
    <property type="molecule type" value="Genomic_DNA"/>
</dbReference>